<feature type="transmembrane region" description="Helical" evidence="4">
    <location>
        <begin position="9"/>
        <end position="29"/>
    </location>
</feature>
<comment type="pathway">
    <text evidence="1">Lipid metabolism.</text>
</comment>
<gene>
    <name evidence="6" type="ORF">MAIT1_05189</name>
</gene>
<dbReference type="STRING" id="1434232.MAIT1_05189"/>
<sequence length="245" mass="27104">MLILLRSSVYFLLMVGGILVYGLLLSLLWPVTAIDTRRAIAASWGRYNALSLALACNLRHEIQGMENLPPPPYVIMAKHQSAWETLVFYGVFPRIAWILKESLGKIPVFGWALKATGQLFIDRSNPGEAMRMLKREGKRILGEGTSLVVFPEGTRVAPDVVGDYKAGGVGLALDSKLPIVPVAHDAGVYWPARGFLKKPGLIRVRIAPPIETATRGKHERNAILEEVKQAIESRMQQIAQERAKD</sequence>
<dbReference type="GO" id="GO:0006654">
    <property type="term" value="P:phosphatidic acid biosynthetic process"/>
    <property type="evidence" value="ECO:0007669"/>
    <property type="project" value="TreeGrafter"/>
</dbReference>
<evidence type="ECO:0000259" key="5">
    <source>
        <dbReference type="SMART" id="SM00563"/>
    </source>
</evidence>
<comment type="caution">
    <text evidence="6">The sequence shown here is derived from an EMBL/GenBank/DDBJ whole genome shotgun (WGS) entry which is preliminary data.</text>
</comment>
<dbReference type="GO" id="GO:0003841">
    <property type="term" value="F:1-acylglycerol-3-phosphate O-acyltransferase activity"/>
    <property type="evidence" value="ECO:0007669"/>
    <property type="project" value="TreeGrafter"/>
</dbReference>
<evidence type="ECO:0000256" key="1">
    <source>
        <dbReference type="ARBA" id="ARBA00005189"/>
    </source>
</evidence>
<dbReference type="SUPFAM" id="SSF69593">
    <property type="entry name" value="Glycerol-3-phosphate (1)-acyltransferase"/>
    <property type="match status" value="1"/>
</dbReference>
<dbReference type="AlphaFoldDB" id="A0A1Y2K6K0"/>
<dbReference type="Proteomes" id="UP000194003">
    <property type="component" value="Unassembled WGS sequence"/>
</dbReference>
<dbReference type="OrthoDB" id="5290997at2"/>
<keyword evidence="4" id="KW-0472">Membrane</keyword>
<feature type="domain" description="Phospholipid/glycerol acyltransferase" evidence="5">
    <location>
        <begin position="73"/>
        <end position="187"/>
    </location>
</feature>
<dbReference type="Pfam" id="PF01553">
    <property type="entry name" value="Acyltransferase"/>
    <property type="match status" value="1"/>
</dbReference>
<protein>
    <submittedName>
        <fullName evidence="6">Putative 1-acyl-sn-glycerol-3-phosphate acyltransferase</fullName>
    </submittedName>
</protein>
<dbReference type="CDD" id="cd07989">
    <property type="entry name" value="LPLAT_AGPAT-like"/>
    <property type="match status" value="1"/>
</dbReference>
<keyword evidence="2 6" id="KW-0808">Transferase</keyword>
<keyword evidence="4" id="KW-0812">Transmembrane</keyword>
<proteinExistence type="predicted"/>
<evidence type="ECO:0000256" key="2">
    <source>
        <dbReference type="ARBA" id="ARBA00022679"/>
    </source>
</evidence>
<keyword evidence="3 6" id="KW-0012">Acyltransferase</keyword>
<dbReference type="InterPro" id="IPR002123">
    <property type="entry name" value="Plipid/glycerol_acylTrfase"/>
</dbReference>
<reference evidence="6 7" key="1">
    <citation type="journal article" date="2016" name="BMC Genomics">
        <title>Combined genomic and structural analyses of a cultured magnetotactic bacterium reveals its niche adaptation to a dynamic environment.</title>
        <authorList>
            <person name="Araujo A.C."/>
            <person name="Morillo V."/>
            <person name="Cypriano J."/>
            <person name="Teixeira L.C."/>
            <person name="Leao P."/>
            <person name="Lyra S."/>
            <person name="Almeida L.G."/>
            <person name="Bazylinski D.A."/>
            <person name="Vasconcellos A.T."/>
            <person name="Abreu F."/>
            <person name="Lins U."/>
        </authorList>
    </citation>
    <scope>NUCLEOTIDE SEQUENCE [LARGE SCALE GENOMIC DNA]</scope>
    <source>
        <strain evidence="6 7">IT-1</strain>
    </source>
</reference>
<dbReference type="PANTHER" id="PTHR10434:SF40">
    <property type="entry name" value="1-ACYL-SN-GLYCEROL-3-PHOSPHATE ACYLTRANSFERASE"/>
    <property type="match status" value="1"/>
</dbReference>
<evidence type="ECO:0000256" key="4">
    <source>
        <dbReference type="SAM" id="Phobius"/>
    </source>
</evidence>
<evidence type="ECO:0000313" key="6">
    <source>
        <dbReference type="EMBL" id="OSM05259.1"/>
    </source>
</evidence>
<keyword evidence="4" id="KW-1133">Transmembrane helix</keyword>
<organism evidence="6 7">
    <name type="scientific">Magnetofaba australis IT-1</name>
    <dbReference type="NCBI Taxonomy" id="1434232"/>
    <lineage>
        <taxon>Bacteria</taxon>
        <taxon>Pseudomonadati</taxon>
        <taxon>Pseudomonadota</taxon>
        <taxon>Magnetococcia</taxon>
        <taxon>Magnetococcales</taxon>
        <taxon>Magnetococcaceae</taxon>
        <taxon>Magnetofaba</taxon>
    </lineage>
</organism>
<keyword evidence="7" id="KW-1185">Reference proteome</keyword>
<evidence type="ECO:0000313" key="7">
    <source>
        <dbReference type="Proteomes" id="UP000194003"/>
    </source>
</evidence>
<evidence type="ECO:0000256" key="3">
    <source>
        <dbReference type="ARBA" id="ARBA00023315"/>
    </source>
</evidence>
<dbReference type="SMART" id="SM00563">
    <property type="entry name" value="PlsC"/>
    <property type="match status" value="1"/>
</dbReference>
<name>A0A1Y2K6K0_9PROT</name>
<accession>A0A1Y2K6K0</accession>
<dbReference type="RefSeq" id="WP_158089396.1">
    <property type="nucleotide sequence ID" value="NZ_LVJN01000018.1"/>
</dbReference>
<dbReference type="EMBL" id="LVJN01000018">
    <property type="protein sequence ID" value="OSM05259.1"/>
    <property type="molecule type" value="Genomic_DNA"/>
</dbReference>
<dbReference type="PANTHER" id="PTHR10434">
    <property type="entry name" value="1-ACYL-SN-GLYCEROL-3-PHOSPHATE ACYLTRANSFERASE"/>
    <property type="match status" value="1"/>
</dbReference>